<dbReference type="Gene3D" id="3.90.380.10">
    <property type="entry name" value="Naphthalene 1,2-dioxygenase Alpha Subunit, Chain A, domain 1"/>
    <property type="match status" value="2"/>
</dbReference>
<feature type="domain" description="Rieske" evidence="8">
    <location>
        <begin position="54"/>
        <end position="162"/>
    </location>
</feature>
<reference evidence="9" key="1">
    <citation type="journal article" date="2020" name="mSystems">
        <title>Genome- and Community-Level Interaction Insights into Carbon Utilization and Element Cycling Functions of Hydrothermarchaeota in Hydrothermal Sediment.</title>
        <authorList>
            <person name="Zhou Z."/>
            <person name="Liu Y."/>
            <person name="Xu W."/>
            <person name="Pan J."/>
            <person name="Luo Z.H."/>
            <person name="Li M."/>
        </authorList>
    </citation>
    <scope>NUCLEOTIDE SEQUENCE [LARGE SCALE GENOMIC DNA]</scope>
    <source>
        <strain evidence="9">SpSt-339</strain>
    </source>
</reference>
<dbReference type="PANTHER" id="PTHR43756:SF5">
    <property type="entry name" value="CHOLINE MONOOXYGENASE, CHLOROPLASTIC"/>
    <property type="match status" value="1"/>
</dbReference>
<sequence>MPSFWRPSPCEAADWEVFLMFVSQTHLPPLLNTSHYTDPAFHQLEVDRLFLPAWHCLAMWDQFPHDGDYHTVELFGRPLILWRTQDRIRTFLNVCSHRFCLLTNKARGRFQDRMKCQYHGWEYDCEGNTCRIPDAQSFRPLKKGELGLREYRTEQLGQLVFVTLNDEAPALEEYLGVDLVEMCQQRFSLQHRITYTWDHIAPCNWKVMIENLLESYHIESVHPKTFKRYPVPEHCSHTFHPTYDYYIHDYRDEPDSVAPEKLFCRLTGYPLDLKWRHILRYPSIAVAGAGPWYYFQQAFPITPQSCRIQSFVMHYAGPRGRWDTFLLHRVLKRLGTWAGRQINREDAGVFPSIQRGTASPDRPHGGGLISAREERVFAFQEFVLRATGQPLPDGHVPIGERRTADPQPVAEPAGVRS</sequence>
<feature type="region of interest" description="Disordered" evidence="7">
    <location>
        <begin position="388"/>
        <end position="417"/>
    </location>
</feature>
<dbReference type="PROSITE" id="PS51296">
    <property type="entry name" value="RIESKE"/>
    <property type="match status" value="1"/>
</dbReference>
<evidence type="ECO:0000259" key="8">
    <source>
        <dbReference type="PROSITE" id="PS51296"/>
    </source>
</evidence>
<organism evidence="9">
    <name type="scientific">Schlesneria paludicola</name>
    <dbReference type="NCBI Taxonomy" id="360056"/>
    <lineage>
        <taxon>Bacteria</taxon>
        <taxon>Pseudomonadati</taxon>
        <taxon>Planctomycetota</taxon>
        <taxon>Planctomycetia</taxon>
        <taxon>Planctomycetales</taxon>
        <taxon>Planctomycetaceae</taxon>
        <taxon>Schlesneria</taxon>
    </lineage>
</organism>
<evidence type="ECO:0000256" key="4">
    <source>
        <dbReference type="ARBA" id="ARBA00023002"/>
    </source>
</evidence>
<evidence type="ECO:0000256" key="2">
    <source>
        <dbReference type="ARBA" id="ARBA00022714"/>
    </source>
</evidence>
<evidence type="ECO:0000256" key="3">
    <source>
        <dbReference type="ARBA" id="ARBA00022723"/>
    </source>
</evidence>
<name>A0A7C2PBG7_9PLAN</name>
<evidence type="ECO:0000313" key="9">
    <source>
        <dbReference type="EMBL" id="HEN16316.1"/>
    </source>
</evidence>
<keyword evidence="5" id="KW-0408">Iron</keyword>
<comment type="caution">
    <text evidence="9">The sequence shown here is derived from an EMBL/GenBank/DDBJ whole genome shotgun (WGS) entry which is preliminary data.</text>
</comment>
<evidence type="ECO:0000256" key="1">
    <source>
        <dbReference type="ARBA" id="ARBA00001962"/>
    </source>
</evidence>
<evidence type="ECO:0000256" key="7">
    <source>
        <dbReference type="SAM" id="MobiDB-lite"/>
    </source>
</evidence>
<dbReference type="AlphaFoldDB" id="A0A7C2PBG7"/>
<protein>
    <submittedName>
        <fullName evidence="9">Aromatic ring-hydroxylating dioxygenase subunit alpha</fullName>
    </submittedName>
</protein>
<dbReference type="SUPFAM" id="SSF50022">
    <property type="entry name" value="ISP domain"/>
    <property type="match status" value="1"/>
</dbReference>
<dbReference type="CDD" id="cd00680">
    <property type="entry name" value="RHO_alpha_C"/>
    <property type="match status" value="1"/>
</dbReference>
<comment type="cofactor">
    <cofactor evidence="1">
        <name>Fe cation</name>
        <dbReference type="ChEBI" id="CHEBI:24875"/>
    </cofactor>
</comment>
<dbReference type="GO" id="GO:0005506">
    <property type="term" value="F:iron ion binding"/>
    <property type="evidence" value="ECO:0007669"/>
    <property type="project" value="InterPro"/>
</dbReference>
<dbReference type="Gene3D" id="2.102.10.10">
    <property type="entry name" value="Rieske [2Fe-2S] iron-sulphur domain"/>
    <property type="match status" value="1"/>
</dbReference>
<dbReference type="SUPFAM" id="SSF55961">
    <property type="entry name" value="Bet v1-like"/>
    <property type="match status" value="1"/>
</dbReference>
<dbReference type="Pfam" id="PF00848">
    <property type="entry name" value="Ring_hydroxyl_A"/>
    <property type="match status" value="1"/>
</dbReference>
<keyword evidence="9" id="KW-0223">Dioxygenase</keyword>
<keyword evidence="3" id="KW-0479">Metal-binding</keyword>
<evidence type="ECO:0000256" key="6">
    <source>
        <dbReference type="ARBA" id="ARBA00023014"/>
    </source>
</evidence>
<dbReference type="EMBL" id="DSOK01000348">
    <property type="protein sequence ID" value="HEN16316.1"/>
    <property type="molecule type" value="Genomic_DNA"/>
</dbReference>
<keyword evidence="6" id="KW-0411">Iron-sulfur</keyword>
<dbReference type="GO" id="GO:0051537">
    <property type="term" value="F:2 iron, 2 sulfur cluster binding"/>
    <property type="evidence" value="ECO:0007669"/>
    <property type="project" value="UniProtKB-KW"/>
</dbReference>
<proteinExistence type="predicted"/>
<dbReference type="InterPro" id="IPR017941">
    <property type="entry name" value="Rieske_2Fe-2S"/>
</dbReference>
<keyword evidence="2" id="KW-0001">2Fe-2S</keyword>
<dbReference type="Pfam" id="PF00355">
    <property type="entry name" value="Rieske"/>
    <property type="match status" value="1"/>
</dbReference>
<dbReference type="CDD" id="cd03469">
    <property type="entry name" value="Rieske_RO_Alpha_N"/>
    <property type="match status" value="1"/>
</dbReference>
<dbReference type="InterPro" id="IPR015879">
    <property type="entry name" value="Ring_hydroxy_dOase_asu_C_dom"/>
</dbReference>
<dbReference type="PRINTS" id="PR00090">
    <property type="entry name" value="RNGDIOXGNASE"/>
</dbReference>
<dbReference type="GO" id="GO:0051213">
    <property type="term" value="F:dioxygenase activity"/>
    <property type="evidence" value="ECO:0007669"/>
    <property type="project" value="UniProtKB-KW"/>
</dbReference>
<accession>A0A7C2PBG7</accession>
<gene>
    <name evidence="9" type="ORF">ENQ76_12715</name>
</gene>
<dbReference type="InterPro" id="IPR036922">
    <property type="entry name" value="Rieske_2Fe-2S_sf"/>
</dbReference>
<dbReference type="InterPro" id="IPR001663">
    <property type="entry name" value="Rng_hydr_dOase-A"/>
</dbReference>
<keyword evidence="4" id="KW-0560">Oxidoreductase</keyword>
<dbReference type="PANTHER" id="PTHR43756">
    <property type="entry name" value="CHOLINE MONOOXYGENASE, CHLOROPLASTIC"/>
    <property type="match status" value="1"/>
</dbReference>
<evidence type="ECO:0000256" key="5">
    <source>
        <dbReference type="ARBA" id="ARBA00023004"/>
    </source>
</evidence>